<dbReference type="Proteomes" id="UP000265520">
    <property type="component" value="Unassembled WGS sequence"/>
</dbReference>
<proteinExistence type="predicted"/>
<protein>
    <submittedName>
        <fullName evidence="1">60S acidic ribosomal protein P0-like</fullName>
    </submittedName>
</protein>
<feature type="non-terminal residue" evidence="1">
    <location>
        <position position="25"/>
    </location>
</feature>
<sequence length="25" mass="2756">MAGKVAKAAYDAKMGKLLREYTQVL</sequence>
<evidence type="ECO:0000313" key="1">
    <source>
        <dbReference type="EMBL" id="MCI91861.1"/>
    </source>
</evidence>
<dbReference type="GO" id="GO:0005840">
    <property type="term" value="C:ribosome"/>
    <property type="evidence" value="ECO:0007669"/>
    <property type="project" value="UniProtKB-KW"/>
</dbReference>
<organism evidence="1 2">
    <name type="scientific">Trifolium medium</name>
    <dbReference type="NCBI Taxonomy" id="97028"/>
    <lineage>
        <taxon>Eukaryota</taxon>
        <taxon>Viridiplantae</taxon>
        <taxon>Streptophyta</taxon>
        <taxon>Embryophyta</taxon>
        <taxon>Tracheophyta</taxon>
        <taxon>Spermatophyta</taxon>
        <taxon>Magnoliopsida</taxon>
        <taxon>eudicotyledons</taxon>
        <taxon>Gunneridae</taxon>
        <taxon>Pentapetalae</taxon>
        <taxon>rosids</taxon>
        <taxon>fabids</taxon>
        <taxon>Fabales</taxon>
        <taxon>Fabaceae</taxon>
        <taxon>Papilionoideae</taxon>
        <taxon>50 kb inversion clade</taxon>
        <taxon>NPAAA clade</taxon>
        <taxon>Hologalegina</taxon>
        <taxon>IRL clade</taxon>
        <taxon>Trifolieae</taxon>
        <taxon>Trifolium</taxon>
    </lineage>
</organism>
<evidence type="ECO:0000313" key="2">
    <source>
        <dbReference type="Proteomes" id="UP000265520"/>
    </source>
</evidence>
<reference evidence="1 2" key="1">
    <citation type="journal article" date="2018" name="Front. Plant Sci.">
        <title>Red Clover (Trifolium pratense) and Zigzag Clover (T. medium) - A Picture of Genomic Similarities and Differences.</title>
        <authorList>
            <person name="Dluhosova J."/>
            <person name="Istvanek J."/>
            <person name="Nedelnik J."/>
            <person name="Repkova J."/>
        </authorList>
    </citation>
    <scope>NUCLEOTIDE SEQUENCE [LARGE SCALE GENOMIC DNA]</scope>
    <source>
        <strain evidence="2">cv. 10/8</strain>
        <tissue evidence="1">Leaf</tissue>
    </source>
</reference>
<keyword evidence="1" id="KW-0687">Ribonucleoprotein</keyword>
<comment type="caution">
    <text evidence="1">The sequence shown here is derived from an EMBL/GenBank/DDBJ whole genome shotgun (WGS) entry which is preliminary data.</text>
</comment>
<name>A0A392VY10_9FABA</name>
<dbReference type="AlphaFoldDB" id="A0A392VY10"/>
<keyword evidence="1" id="KW-0689">Ribosomal protein</keyword>
<keyword evidence="2" id="KW-1185">Reference proteome</keyword>
<dbReference type="EMBL" id="LXQA011284034">
    <property type="protein sequence ID" value="MCI91861.1"/>
    <property type="molecule type" value="Genomic_DNA"/>
</dbReference>
<accession>A0A392VY10</accession>